<proteinExistence type="inferred from homology"/>
<dbReference type="Proteomes" id="UP000509638">
    <property type="component" value="Chromosome"/>
</dbReference>
<dbReference type="PROSITE" id="PS51257">
    <property type="entry name" value="PROKAR_LIPOPROTEIN"/>
    <property type="match status" value="1"/>
</dbReference>
<dbReference type="InterPro" id="IPR025997">
    <property type="entry name" value="SBP_2_dom"/>
</dbReference>
<dbReference type="InterPro" id="IPR028082">
    <property type="entry name" value="Peripla_BP_I"/>
</dbReference>
<evidence type="ECO:0000313" key="4">
    <source>
        <dbReference type="EMBL" id="QLD12763.1"/>
    </source>
</evidence>
<name>A0A7D5K050_9MICO</name>
<dbReference type="PANTHER" id="PTHR30036">
    <property type="entry name" value="D-XYLOSE-BINDING PERIPLASMIC PROTEIN"/>
    <property type="match status" value="1"/>
</dbReference>
<reference evidence="4 5" key="1">
    <citation type="submission" date="2020-06" db="EMBL/GenBank/DDBJ databases">
        <authorList>
            <person name="Jo H."/>
        </authorList>
    </citation>
    <scope>NUCLEOTIDE SEQUENCE [LARGE SCALE GENOMIC DNA]</scope>
    <source>
        <strain evidence="4 5">I46</strain>
    </source>
</reference>
<protein>
    <submittedName>
        <fullName evidence="4">Substrate-binding domain-containing protein</fullName>
    </submittedName>
</protein>
<accession>A0A7D5K050</accession>
<evidence type="ECO:0000313" key="5">
    <source>
        <dbReference type="Proteomes" id="UP000509638"/>
    </source>
</evidence>
<dbReference type="EMBL" id="CP058316">
    <property type="protein sequence ID" value="QLD12763.1"/>
    <property type="molecule type" value="Genomic_DNA"/>
</dbReference>
<evidence type="ECO:0000256" key="1">
    <source>
        <dbReference type="ARBA" id="ARBA00004196"/>
    </source>
</evidence>
<gene>
    <name evidence="4" type="ORF">HW566_13870</name>
</gene>
<comment type="subcellular location">
    <subcellularLocation>
        <location evidence="1">Cell envelope</location>
    </subcellularLocation>
</comment>
<dbReference type="GO" id="GO:0030288">
    <property type="term" value="C:outer membrane-bounded periplasmic space"/>
    <property type="evidence" value="ECO:0007669"/>
    <property type="project" value="TreeGrafter"/>
</dbReference>
<dbReference type="GO" id="GO:0030246">
    <property type="term" value="F:carbohydrate binding"/>
    <property type="evidence" value="ECO:0007669"/>
    <property type="project" value="TreeGrafter"/>
</dbReference>
<dbReference type="Gene3D" id="3.40.50.2300">
    <property type="match status" value="2"/>
</dbReference>
<sequence>MKRSVAIVAAGAALVLGLAGCSGTGQDSSGSAEKPADDIKIAVVTHSPAGDPFWDKVKSGAEQAGTDLSIAVSYQGDNDPVKQSQFIASAIADGVDGLVVSMANPDGVRDAIEDATAAGIPVVTINAGADRFAEFGAITHVGQDATTAAQQSGERLVEAGKKSALCVVQEAGNTYLETTCKVLAETAGLESTTLQVDGTNLADVQSTISSSLQANPSVDVVVTINSDIGQAATQAVEQTGSSAVVTTYNPNADTIQAIIDGKILFAVDQQGFSQGYVGVSTVALAARYGNLLGGGQAVSTGPTFIDADNADTVEKWITEGTR</sequence>
<dbReference type="Pfam" id="PF13407">
    <property type="entry name" value="Peripla_BP_4"/>
    <property type="match status" value="1"/>
</dbReference>
<dbReference type="RefSeq" id="WP_178013794.1">
    <property type="nucleotide sequence ID" value="NZ_CP058316.1"/>
</dbReference>
<evidence type="ECO:0000256" key="2">
    <source>
        <dbReference type="ARBA" id="ARBA00007639"/>
    </source>
</evidence>
<dbReference type="SUPFAM" id="SSF53822">
    <property type="entry name" value="Periplasmic binding protein-like I"/>
    <property type="match status" value="1"/>
</dbReference>
<feature type="domain" description="Periplasmic binding protein" evidence="3">
    <location>
        <begin position="41"/>
        <end position="286"/>
    </location>
</feature>
<evidence type="ECO:0000259" key="3">
    <source>
        <dbReference type="Pfam" id="PF13407"/>
    </source>
</evidence>
<dbReference type="PANTHER" id="PTHR30036:SF7">
    <property type="entry name" value="ABC TRANSPORTER PERIPLASMIC-BINDING PROTEIN YPHF"/>
    <property type="match status" value="1"/>
</dbReference>
<organism evidence="4 5">
    <name type="scientific">Microbacterium oleivorans</name>
    <dbReference type="NCBI Taxonomy" id="273677"/>
    <lineage>
        <taxon>Bacteria</taxon>
        <taxon>Bacillati</taxon>
        <taxon>Actinomycetota</taxon>
        <taxon>Actinomycetes</taxon>
        <taxon>Micrococcales</taxon>
        <taxon>Microbacteriaceae</taxon>
        <taxon>Microbacterium</taxon>
    </lineage>
</organism>
<dbReference type="AlphaFoldDB" id="A0A7D5K050"/>
<comment type="similarity">
    <text evidence="2">Belongs to the bacterial solute-binding protein 2 family.</text>
</comment>
<dbReference type="InterPro" id="IPR050555">
    <property type="entry name" value="Bact_Solute-Bind_Prot2"/>
</dbReference>